<proteinExistence type="predicted"/>
<dbReference type="InterPro" id="IPR025486">
    <property type="entry name" value="DUF4378"/>
</dbReference>
<feature type="domain" description="DUF3741" evidence="3">
    <location>
        <begin position="124"/>
        <end position="146"/>
    </location>
</feature>
<reference evidence="4" key="1">
    <citation type="submission" date="2017-07" db="EMBL/GenBank/DDBJ databases">
        <title>Taro Niue Genome Assembly and Annotation.</title>
        <authorList>
            <person name="Atibalentja N."/>
            <person name="Keating K."/>
            <person name="Fields C.J."/>
        </authorList>
    </citation>
    <scope>NUCLEOTIDE SEQUENCE</scope>
    <source>
        <strain evidence="4">Niue_2</strain>
        <tissue evidence="4">Leaf</tissue>
    </source>
</reference>
<dbReference type="InterPro" id="IPR032795">
    <property type="entry name" value="DUF3741-assoc"/>
</dbReference>
<feature type="domain" description="DUF4378" evidence="2">
    <location>
        <begin position="853"/>
        <end position="1009"/>
    </location>
</feature>
<feature type="compositionally biased region" description="Low complexity" evidence="1">
    <location>
        <begin position="338"/>
        <end position="351"/>
    </location>
</feature>
<dbReference type="Pfam" id="PF14383">
    <property type="entry name" value="VARLMGL"/>
    <property type="match status" value="1"/>
</dbReference>
<evidence type="ECO:0000259" key="3">
    <source>
        <dbReference type="Pfam" id="PF14383"/>
    </source>
</evidence>
<keyword evidence="5" id="KW-1185">Reference proteome</keyword>
<feature type="compositionally biased region" description="Low complexity" evidence="1">
    <location>
        <begin position="8"/>
        <end position="21"/>
    </location>
</feature>
<dbReference type="OrthoDB" id="1928505at2759"/>
<feature type="region of interest" description="Disordered" evidence="1">
    <location>
        <begin position="1"/>
        <end position="21"/>
    </location>
</feature>
<evidence type="ECO:0000313" key="5">
    <source>
        <dbReference type="Proteomes" id="UP000652761"/>
    </source>
</evidence>
<evidence type="ECO:0000313" key="4">
    <source>
        <dbReference type="EMBL" id="MQM03233.1"/>
    </source>
</evidence>
<comment type="caution">
    <text evidence="4">The sequence shown here is derived from an EMBL/GenBank/DDBJ whole genome shotgun (WGS) entry which is preliminary data.</text>
</comment>
<accession>A0A843VW60</accession>
<dbReference type="PANTHER" id="PTHR21726:SF61">
    <property type="entry name" value="DNAA INITIATOR-ASSOCIATING PROTEIN"/>
    <property type="match status" value="1"/>
</dbReference>
<feature type="compositionally biased region" description="Polar residues" evidence="1">
    <location>
        <begin position="409"/>
        <end position="425"/>
    </location>
</feature>
<dbReference type="Proteomes" id="UP000652761">
    <property type="component" value="Unassembled WGS sequence"/>
</dbReference>
<protein>
    <recommendedName>
        <fullName evidence="6">DUF4378 domain-containing protein</fullName>
    </recommendedName>
</protein>
<feature type="compositionally biased region" description="Basic and acidic residues" evidence="1">
    <location>
        <begin position="387"/>
        <end position="405"/>
    </location>
</feature>
<sequence length="1017" mass="110905">METEPGNAAVAVPPQPSAAGPNSNLAIVVDKRPAHRPGGCIGIFFQLFNWNRRLAKKKFFSRKHLPQDRAAKRISKKFASEERMPAATKPAVIAAENRGSFLNIKKVEVETAFRPSVHSSDREKRMISPGLVARLMGLESMPAAARLDKLRKAADDVSTSSGGCCYNDNAGTTSGSPRCEPKLGAESGGSGHGKLQLRPQKLQKLGFFDRRPTSAARVGSEALLFSRSMLARSRKQQYKLASPVKSPRLAGRRNSARLMVAATRILEPGLQSRNRNSCALPYMAPLRATAEGIETTPLQRPSAGTAFVSPCHNCGSLVEVPDLRLKPDDSPAMEYRASSTCSDFSSTSSHSGFDETVSSPTAVQKEKKRTPSLAAQAKANVQSRSHHPVDRKSHPRTEFQEHNKPQLDSAVSPSALRQSGLRQNQMPFVGERVAPASRLGTRIRGKREPSSFNEAKDFVASNRNLSNCPRAKTTGAMVNRRIAMERSSWERKPLVCKGKSIGIHSPSQDIAAVDSPFPKKKAPCSDMPRLMTARSFHGNSVKREVQRMEGGDFGSGSRAAAMHALTGCAGAAGKNSMPHGSVTEKRTWTGVGRGCISESRTVPTNSATGKLSSERVLDNRISTLSVLLEQKIRELTCLDLDKSEASDGVRPTAAILDHLISALSAARAISLKKEDDSAFGLGMQDESCYPGEGPSVCPNSHGPRLDTIHNYQAVAKSAISAGLLRTSDYEQHSPMSILEASFSNDSCLSESFNSSSVLASSGWFQTDHFVCFSQFHVLAPYVGYRQHAVLMENSLDKFPQDLDTDLSDSATSSNFRMVDAAKAPFVLDSVPLVHRMDFNSLGSSGSKVTYFNGVILNAELLFTHTSLNMPPDGAPSTIDPMLLDTLETLVDALGGGHACNLSYREDRDGLQFRSFLFDYIIEHLDMKYSHCAKTGYKTWVKMPFLTAGRLTLEIYEEIISCRDQAGEILDEIVQKEMIRTDGEWMHFLVEAFEAGMEIGNDLLQLLVHEIVIDLVPC</sequence>
<dbReference type="AlphaFoldDB" id="A0A843VW60"/>
<name>A0A843VW60_COLES</name>
<evidence type="ECO:0008006" key="6">
    <source>
        <dbReference type="Google" id="ProtNLM"/>
    </source>
</evidence>
<gene>
    <name evidence="4" type="ORF">Taro_036008</name>
</gene>
<evidence type="ECO:0000256" key="1">
    <source>
        <dbReference type="SAM" id="MobiDB-lite"/>
    </source>
</evidence>
<feature type="region of interest" description="Disordered" evidence="1">
    <location>
        <begin position="329"/>
        <end position="425"/>
    </location>
</feature>
<organism evidence="4 5">
    <name type="scientific">Colocasia esculenta</name>
    <name type="common">Wild taro</name>
    <name type="synonym">Arum esculentum</name>
    <dbReference type="NCBI Taxonomy" id="4460"/>
    <lineage>
        <taxon>Eukaryota</taxon>
        <taxon>Viridiplantae</taxon>
        <taxon>Streptophyta</taxon>
        <taxon>Embryophyta</taxon>
        <taxon>Tracheophyta</taxon>
        <taxon>Spermatophyta</taxon>
        <taxon>Magnoliopsida</taxon>
        <taxon>Liliopsida</taxon>
        <taxon>Araceae</taxon>
        <taxon>Aroideae</taxon>
        <taxon>Colocasieae</taxon>
        <taxon>Colocasia</taxon>
    </lineage>
</organism>
<dbReference type="PANTHER" id="PTHR21726">
    <property type="entry name" value="PHOSPHATIDYLINOSITOL N-ACETYLGLUCOSAMINYLTRANSFERASE SUBUNIT P DOWN SYNDROME CRITICAL REGION PROTEIN 5 -RELATED"/>
    <property type="match status" value="1"/>
</dbReference>
<dbReference type="EMBL" id="NMUH01002996">
    <property type="protein sequence ID" value="MQM03233.1"/>
    <property type="molecule type" value="Genomic_DNA"/>
</dbReference>
<dbReference type="Pfam" id="PF14309">
    <property type="entry name" value="DUF4378"/>
    <property type="match status" value="1"/>
</dbReference>
<evidence type="ECO:0000259" key="2">
    <source>
        <dbReference type="Pfam" id="PF14309"/>
    </source>
</evidence>